<keyword evidence="2" id="KW-1185">Reference proteome</keyword>
<dbReference type="AlphaFoldDB" id="A0A3N4RSU9"/>
<dbReference type="EMBL" id="RKQG01000001">
    <property type="protein sequence ID" value="RPE34001.1"/>
    <property type="molecule type" value="Genomic_DNA"/>
</dbReference>
<name>A0A3N4RSU9_9ACTN</name>
<dbReference type="RefSeq" id="WP_123818085.1">
    <property type="nucleotide sequence ID" value="NZ_RKQG01000001.1"/>
</dbReference>
<evidence type="ECO:0000313" key="1">
    <source>
        <dbReference type="EMBL" id="RPE34001.1"/>
    </source>
</evidence>
<sequence>MPFRSRHPRTLLAYAALLDHSIERIAEVSADAREFDREEIYRLTDVWDNNTAALFAAAAARFRWTRALQARWALRWMADFGPVRRAWMVEQTAAAGVPVERLLRRPAPEPTAPGQWHRFYRGCMTAELDGSGSELTEGLAAEYDLPAAAFLGLMVERRGADRLDGWCEFELPRRYAGGGPRAARLTVPFEDPEDLRFDGGRDTTGLSLEVGPDGVVLRLGATGVLRCRSVRLNLDDDHWEDSPTGRRFAAAHPERRERHGVRQWTLPVLRSAGGPADAGRVLRAAMVAARRVRFAGSAADAPLRAVTTALAGAGPRILAAGAVRRRADRNAAFEALVADWFRRGGPDFAEAVTGYVTVPEELRPVGPPARPAVRALPARLALVLYRLPSTPVEYSHPAYARLGFAQPSANDPDAPWTLRSRGFEHPVALAFTLDAFRHTAVPDLAPDRLAFGPHLTATGTPDPY</sequence>
<gene>
    <name evidence="1" type="ORF">EDD38_2308</name>
</gene>
<proteinExistence type="predicted"/>
<organism evidence="1 2">
    <name type="scientific">Kitasatospora cineracea</name>
    <dbReference type="NCBI Taxonomy" id="88074"/>
    <lineage>
        <taxon>Bacteria</taxon>
        <taxon>Bacillati</taxon>
        <taxon>Actinomycetota</taxon>
        <taxon>Actinomycetes</taxon>
        <taxon>Kitasatosporales</taxon>
        <taxon>Streptomycetaceae</taxon>
        <taxon>Kitasatospora</taxon>
    </lineage>
</organism>
<reference evidence="1 2" key="1">
    <citation type="submission" date="2018-11" db="EMBL/GenBank/DDBJ databases">
        <title>Sequencing the genomes of 1000 actinobacteria strains.</title>
        <authorList>
            <person name="Klenk H.-P."/>
        </authorList>
    </citation>
    <scope>NUCLEOTIDE SEQUENCE [LARGE SCALE GENOMIC DNA]</scope>
    <source>
        <strain evidence="1 2">DSM 44781</strain>
    </source>
</reference>
<protein>
    <submittedName>
        <fullName evidence="1">Uncharacterized protein</fullName>
    </submittedName>
</protein>
<evidence type="ECO:0000313" key="2">
    <source>
        <dbReference type="Proteomes" id="UP000266906"/>
    </source>
</evidence>
<dbReference type="Proteomes" id="UP000266906">
    <property type="component" value="Unassembled WGS sequence"/>
</dbReference>
<accession>A0A3N4RSU9</accession>
<comment type="caution">
    <text evidence="1">The sequence shown here is derived from an EMBL/GenBank/DDBJ whole genome shotgun (WGS) entry which is preliminary data.</text>
</comment>